<dbReference type="EMBL" id="JACHOC010000012">
    <property type="protein sequence ID" value="MBB4624834.1"/>
    <property type="molecule type" value="Genomic_DNA"/>
</dbReference>
<protein>
    <submittedName>
        <fullName evidence="1">Uncharacterized protein</fullName>
    </submittedName>
</protein>
<evidence type="ECO:0000313" key="1">
    <source>
        <dbReference type="EMBL" id="MBB4624834.1"/>
    </source>
</evidence>
<keyword evidence="2" id="KW-1185">Reference proteome</keyword>
<organism evidence="1 2">
    <name type="scientific">Parabacteroides faecis</name>
    <dbReference type="NCBI Taxonomy" id="1217282"/>
    <lineage>
        <taxon>Bacteria</taxon>
        <taxon>Pseudomonadati</taxon>
        <taxon>Bacteroidota</taxon>
        <taxon>Bacteroidia</taxon>
        <taxon>Bacteroidales</taxon>
        <taxon>Tannerellaceae</taxon>
        <taxon>Parabacteroides</taxon>
    </lineage>
</organism>
<comment type="caution">
    <text evidence="1">The sequence shown here is derived from an EMBL/GenBank/DDBJ whole genome shotgun (WGS) entry which is preliminary data.</text>
</comment>
<dbReference type="Proteomes" id="UP000533637">
    <property type="component" value="Unassembled WGS sequence"/>
</dbReference>
<evidence type="ECO:0000313" key="2">
    <source>
        <dbReference type="Proteomes" id="UP000533637"/>
    </source>
</evidence>
<name>A0ABR6KTK8_9BACT</name>
<proteinExistence type="predicted"/>
<accession>A0ABR6KTK8</accession>
<sequence>MVIRCNLIAGLFTLGFTRRVLTYLRSCRTMVFEGLIITNIFLMLKGEARIRGIYVKKARFFAVV</sequence>
<reference evidence="1 2" key="1">
    <citation type="submission" date="2020-08" db="EMBL/GenBank/DDBJ databases">
        <title>Genomic Encyclopedia of Type Strains, Phase IV (KMG-IV): sequencing the most valuable type-strain genomes for metagenomic binning, comparative biology and taxonomic classification.</title>
        <authorList>
            <person name="Goeker M."/>
        </authorList>
    </citation>
    <scope>NUCLEOTIDE SEQUENCE [LARGE SCALE GENOMIC DNA]</scope>
    <source>
        <strain evidence="1 2">DSM 102983</strain>
    </source>
</reference>
<gene>
    <name evidence="1" type="ORF">GGQ57_004779</name>
</gene>